<organism evidence="1 2">
    <name type="scientific">Pseudomonas phage Psa21</name>
    <dbReference type="NCBI Taxonomy" id="2530023"/>
    <lineage>
        <taxon>Viruses</taxon>
        <taxon>Duplodnaviria</taxon>
        <taxon>Heunggongvirae</taxon>
        <taxon>Uroviricota</taxon>
        <taxon>Caudoviricetes</taxon>
        <taxon>Chimalliviridae</taxon>
        <taxon>Tepukevirus</taxon>
        <taxon>Tepukevirus Psa21</taxon>
    </lineage>
</organism>
<protein>
    <submittedName>
        <fullName evidence="1">Uncharacterized protein</fullName>
    </submittedName>
</protein>
<name>A0A481W5S8_9CAUD</name>
<sequence length="161" mass="17928">MNAVGVAKRLGMGMLEVLVKDFIASGYIALFNDGCTSRSFRYSTTGRIYIKYAVEGKTEKVHFTVQNLTSLREETVVYTLPKRSDGTVEVLHDITKPYTLDFVWLTTELAKAMIVLHNQITITGERQERIEGGKGYSVIAADNVAEQFTRMRNNGTPGVAN</sequence>
<keyword evidence="2" id="KW-1185">Reference proteome</keyword>
<evidence type="ECO:0000313" key="2">
    <source>
        <dbReference type="Proteomes" id="UP000294134"/>
    </source>
</evidence>
<reference evidence="1 2" key="1">
    <citation type="submission" date="2019-02" db="EMBL/GenBank/DDBJ databases">
        <authorList>
            <person name="Frampton R.A."/>
            <person name="Wojtus J.K."/>
            <person name="Fineran P.C."/>
            <person name="Hendrickson H.L."/>
        </authorList>
    </citation>
    <scope>NUCLEOTIDE SEQUENCE [LARGE SCALE GENOMIC DNA]</scope>
</reference>
<dbReference type="Proteomes" id="UP000294134">
    <property type="component" value="Segment"/>
</dbReference>
<dbReference type="EMBL" id="MK552327">
    <property type="protein sequence ID" value="QBJ02855.1"/>
    <property type="molecule type" value="Genomic_DNA"/>
</dbReference>
<evidence type="ECO:0000313" key="1">
    <source>
        <dbReference type="EMBL" id="QBJ02855.1"/>
    </source>
</evidence>
<accession>A0A481W5S8</accession>
<proteinExistence type="predicted"/>
<gene>
    <name evidence="1" type="ORF">PSA21_329</name>
</gene>